<feature type="compositionally biased region" description="Basic and acidic residues" evidence="2">
    <location>
        <begin position="654"/>
        <end position="665"/>
    </location>
</feature>
<sequence>MPCAAWLYVGGQYVLALGMTESDDKQVVGLFTYAKQHFQHIARKQASKACLLEANDRKAKGCIRLALTAADIDSGFRLYEEAGVQSVGLGSNKQTCDRAGHLAMAISLALRRQRQVGAGLFRLRELVLKASCFSEEGPFRSDPTCFLTPDPRKSSTADTFGSQGRAAVKAEPEPNWERSPSLQPEPEPKGSGKLQRRVRRRKVKHRPLKLIPVGGRGRVRSPLPRVRSCQRPRQRPRPEVKKMPRRPNEEQDESHEKVRIKREEESVEKKVQVKRMPRKPIKEEKASLSPVRKRAPLQRRPVQVKRMPRKPAPTEEMQEALEKEASAALKAVEVADELVEQYKKELNSARLAAEGNQQDLLVRVAQQAYDLAMKDKQRSASSLQEIMEKLKQAKQQALKTEGETDPPTVPVKEEIPDHIRGRLEPQLSRRVILKARKRLRMYSDDELSADASSKRRRRASPERCCARQIYLLREAQRSANDWDPSYHNADKVFKKWGHLLRLESPDRLIFTHHQVSKVFRNGPHKGQPLQRLLSDLEGGILEAQHLTALVGVQQDGKLHVMCGNRRLTVLKQYMRNLREVGDENTADSLRVHVYVHRFEDMPKGIQAKFIEASSTVDGAQPGFFPPRDSPRVVLPRRSGGDQVVNAGARGPGGKGDRVGKGDPCKRVGKGSSGSVAGSPSPSPHGSVGARFSVPATPAAQGATSRFATTEGKEEKEEEDEESELPGSQMKFFEGTWQDRAGCIYRILQTSAPWRSQGHYIVEKYSYDTAGRPVRANYCLSLKDGRVWWGIQRYWARWDGDFICWYDSHQRDSLAFSWKRVADLQGTLQFQ</sequence>
<feature type="coiled-coil region" evidence="1">
    <location>
        <begin position="332"/>
        <end position="403"/>
    </location>
</feature>
<proteinExistence type="predicted"/>
<dbReference type="AlphaFoldDB" id="A0A1Q9EY80"/>
<feature type="compositionally biased region" description="Basic residues" evidence="2">
    <location>
        <begin position="194"/>
        <end position="208"/>
    </location>
</feature>
<evidence type="ECO:0000256" key="1">
    <source>
        <dbReference type="SAM" id="Coils"/>
    </source>
</evidence>
<dbReference type="Proteomes" id="UP000186817">
    <property type="component" value="Unassembled WGS sequence"/>
</dbReference>
<name>A0A1Q9EY80_SYMMI</name>
<feature type="compositionally biased region" description="Low complexity" evidence="2">
    <location>
        <begin position="672"/>
        <end position="688"/>
    </location>
</feature>
<feature type="compositionally biased region" description="Basic residues" evidence="2">
    <location>
        <begin position="291"/>
        <end position="309"/>
    </location>
</feature>
<reference evidence="3 4" key="1">
    <citation type="submission" date="2016-02" db="EMBL/GenBank/DDBJ databases">
        <title>Genome analysis of coral dinoflagellate symbionts highlights evolutionary adaptations to a symbiotic lifestyle.</title>
        <authorList>
            <person name="Aranda M."/>
            <person name="Li Y."/>
            <person name="Liew Y.J."/>
            <person name="Baumgarten S."/>
            <person name="Simakov O."/>
            <person name="Wilson M."/>
            <person name="Piel J."/>
            <person name="Ashoor H."/>
            <person name="Bougouffa S."/>
            <person name="Bajic V.B."/>
            <person name="Ryu T."/>
            <person name="Ravasi T."/>
            <person name="Bayer T."/>
            <person name="Micklem G."/>
            <person name="Kim H."/>
            <person name="Bhak J."/>
            <person name="Lajeunesse T.C."/>
            <person name="Voolstra C.R."/>
        </authorList>
    </citation>
    <scope>NUCLEOTIDE SEQUENCE [LARGE SCALE GENOMIC DNA]</scope>
    <source>
        <strain evidence="3 4">CCMP2467</strain>
    </source>
</reference>
<feature type="region of interest" description="Disordered" evidence="2">
    <location>
        <begin position="619"/>
        <end position="727"/>
    </location>
</feature>
<dbReference type="EMBL" id="LSRX01000044">
    <property type="protein sequence ID" value="OLQ12345.1"/>
    <property type="molecule type" value="Genomic_DNA"/>
</dbReference>
<keyword evidence="4" id="KW-1185">Reference proteome</keyword>
<gene>
    <name evidence="3" type="ORF">AK812_SmicGene3725</name>
</gene>
<dbReference type="OrthoDB" id="430818at2759"/>
<evidence type="ECO:0000313" key="4">
    <source>
        <dbReference type="Proteomes" id="UP000186817"/>
    </source>
</evidence>
<feature type="region of interest" description="Disordered" evidence="2">
    <location>
        <begin position="143"/>
        <end position="314"/>
    </location>
</feature>
<keyword evidence="1" id="KW-0175">Coiled coil</keyword>
<accession>A0A1Q9EY80</accession>
<evidence type="ECO:0000256" key="2">
    <source>
        <dbReference type="SAM" id="MobiDB-lite"/>
    </source>
</evidence>
<evidence type="ECO:0000313" key="3">
    <source>
        <dbReference type="EMBL" id="OLQ12345.1"/>
    </source>
</evidence>
<comment type="caution">
    <text evidence="3">The sequence shown here is derived from an EMBL/GenBank/DDBJ whole genome shotgun (WGS) entry which is preliminary data.</text>
</comment>
<organism evidence="3 4">
    <name type="scientific">Symbiodinium microadriaticum</name>
    <name type="common">Dinoflagellate</name>
    <name type="synonym">Zooxanthella microadriatica</name>
    <dbReference type="NCBI Taxonomy" id="2951"/>
    <lineage>
        <taxon>Eukaryota</taxon>
        <taxon>Sar</taxon>
        <taxon>Alveolata</taxon>
        <taxon>Dinophyceae</taxon>
        <taxon>Suessiales</taxon>
        <taxon>Symbiodiniaceae</taxon>
        <taxon>Symbiodinium</taxon>
    </lineage>
</organism>
<feature type="compositionally biased region" description="Basic and acidic residues" evidence="2">
    <location>
        <begin position="236"/>
        <end position="271"/>
    </location>
</feature>
<protein>
    <submittedName>
        <fullName evidence="3">Uncharacterized protein</fullName>
    </submittedName>
</protein>